<evidence type="ECO:0000256" key="2">
    <source>
        <dbReference type="ARBA" id="ARBA00022490"/>
    </source>
</evidence>
<dbReference type="RefSeq" id="WP_281092344.1">
    <property type="nucleotide sequence ID" value="NZ_JARYZI010000001.1"/>
</dbReference>
<keyword evidence="6" id="KW-1185">Reference proteome</keyword>
<evidence type="ECO:0000259" key="4">
    <source>
        <dbReference type="PROSITE" id="PS51350"/>
    </source>
</evidence>
<dbReference type="InterPro" id="IPR000032">
    <property type="entry name" value="HPr-like"/>
</dbReference>
<comment type="subcellular location">
    <subcellularLocation>
        <location evidence="1">Cytoplasm</location>
    </subcellularLocation>
</comment>
<keyword evidence="2" id="KW-0963">Cytoplasm</keyword>
<dbReference type="PRINTS" id="PR00107">
    <property type="entry name" value="PHOSPHOCPHPR"/>
</dbReference>
<accession>A0ABT6N810</accession>
<protein>
    <submittedName>
        <fullName evidence="5">HPr family phosphocarrier protein</fullName>
    </submittedName>
</protein>
<keyword evidence="3" id="KW-0598">Phosphotransferase system</keyword>
<evidence type="ECO:0000313" key="5">
    <source>
        <dbReference type="EMBL" id="MDH8676542.1"/>
    </source>
</evidence>
<evidence type="ECO:0000256" key="1">
    <source>
        <dbReference type="ARBA" id="ARBA00004496"/>
    </source>
</evidence>
<evidence type="ECO:0000313" key="6">
    <source>
        <dbReference type="Proteomes" id="UP001158045"/>
    </source>
</evidence>
<dbReference type="EMBL" id="JARYZI010000001">
    <property type="protein sequence ID" value="MDH8676542.1"/>
    <property type="molecule type" value="Genomic_DNA"/>
</dbReference>
<dbReference type="Pfam" id="PF00381">
    <property type="entry name" value="PTS-HPr"/>
    <property type="match status" value="1"/>
</dbReference>
<dbReference type="SUPFAM" id="SSF55594">
    <property type="entry name" value="HPr-like"/>
    <property type="match status" value="1"/>
</dbReference>
<dbReference type="InterPro" id="IPR035895">
    <property type="entry name" value="HPr-like_sf"/>
</dbReference>
<dbReference type="Proteomes" id="UP001158045">
    <property type="component" value="Unassembled WGS sequence"/>
</dbReference>
<proteinExistence type="predicted"/>
<name>A0ABT6N810_9FIRM</name>
<sequence>MQVITYDVVDPVGFHARPVSRLVQEANLFVSDIYINYKESSANLKSVFSILALTIPVHAQIKITINGEDEIIAKNHIEKVLSAL</sequence>
<feature type="domain" description="HPr" evidence="4">
    <location>
        <begin position="1"/>
        <end position="84"/>
    </location>
</feature>
<comment type="caution">
    <text evidence="5">The sequence shown here is derived from an EMBL/GenBank/DDBJ whole genome shotgun (WGS) entry which is preliminary data.</text>
</comment>
<dbReference type="PROSITE" id="PS51350">
    <property type="entry name" value="PTS_HPR_DOM"/>
    <property type="match status" value="1"/>
</dbReference>
<reference evidence="5 6" key="1">
    <citation type="submission" date="2023-04" db="EMBL/GenBank/DDBJ databases">
        <title>Fusibacter bizertensis strain WBS, isolated from littoral bottom sediments of the Arctic seas - biochemical and genomic analysis.</title>
        <authorList>
            <person name="Brioukhanov A.L."/>
        </authorList>
    </citation>
    <scope>NUCLEOTIDE SEQUENCE [LARGE SCALE GENOMIC DNA]</scope>
    <source>
        <strain evidence="5 6">WBS</strain>
    </source>
</reference>
<dbReference type="PANTHER" id="PTHR33705">
    <property type="entry name" value="PHOSPHOCARRIER PROTEIN HPR"/>
    <property type="match status" value="1"/>
</dbReference>
<organism evidence="5 6">
    <name type="scientific">Fusibacter bizertensis</name>
    <dbReference type="NCBI Taxonomy" id="1488331"/>
    <lineage>
        <taxon>Bacteria</taxon>
        <taxon>Bacillati</taxon>
        <taxon>Bacillota</taxon>
        <taxon>Clostridia</taxon>
        <taxon>Eubacteriales</taxon>
        <taxon>Eubacteriales Family XII. Incertae Sedis</taxon>
        <taxon>Fusibacter</taxon>
    </lineage>
</organism>
<gene>
    <name evidence="5" type="ORF">QE109_00215</name>
</gene>
<dbReference type="Gene3D" id="3.30.1340.10">
    <property type="entry name" value="HPr-like"/>
    <property type="match status" value="1"/>
</dbReference>
<dbReference type="InterPro" id="IPR050399">
    <property type="entry name" value="HPr"/>
</dbReference>
<dbReference type="NCBIfam" id="TIGR01003">
    <property type="entry name" value="PTS_HPr_family"/>
    <property type="match status" value="1"/>
</dbReference>
<evidence type="ECO:0000256" key="3">
    <source>
        <dbReference type="ARBA" id="ARBA00022683"/>
    </source>
</evidence>
<dbReference type="PANTHER" id="PTHR33705:SF2">
    <property type="entry name" value="PHOSPHOCARRIER PROTEIN NPR"/>
    <property type="match status" value="1"/>
</dbReference>